<dbReference type="NCBIfam" id="NF033679">
    <property type="entry name" value="DNRLRE_dom"/>
    <property type="match status" value="1"/>
</dbReference>
<dbReference type="InterPro" id="IPR055372">
    <property type="entry name" value="CBM96"/>
</dbReference>
<evidence type="ECO:0000313" key="11">
    <source>
        <dbReference type="Proteomes" id="UP000250369"/>
    </source>
</evidence>
<feature type="transmembrane region" description="Helical" evidence="5">
    <location>
        <begin position="35"/>
        <end position="52"/>
    </location>
</feature>
<dbReference type="InterPro" id="IPR003305">
    <property type="entry name" value="CenC_carb-bd"/>
</dbReference>
<evidence type="ECO:0000313" key="10">
    <source>
        <dbReference type="EMBL" id="RAV21149.1"/>
    </source>
</evidence>
<accession>A0A329MMP0</accession>
<evidence type="ECO:0000259" key="8">
    <source>
        <dbReference type="Pfam" id="PF22842"/>
    </source>
</evidence>
<dbReference type="Pfam" id="PF24517">
    <property type="entry name" value="CBM96"/>
    <property type="match status" value="1"/>
</dbReference>
<dbReference type="InterPro" id="IPR006626">
    <property type="entry name" value="PbH1"/>
</dbReference>
<dbReference type="Gene3D" id="2.160.20.10">
    <property type="entry name" value="Single-stranded right-handed beta-helix, Pectin lyase-like"/>
    <property type="match status" value="2"/>
</dbReference>
<dbReference type="Proteomes" id="UP000250369">
    <property type="component" value="Unassembled WGS sequence"/>
</dbReference>
<dbReference type="Pfam" id="PF22842">
    <property type="entry name" value="Pel9A-like_beta_helix"/>
    <property type="match status" value="1"/>
</dbReference>
<dbReference type="GO" id="GO:0005576">
    <property type="term" value="C:extracellular region"/>
    <property type="evidence" value="ECO:0007669"/>
    <property type="project" value="UniProtKB-SubCell"/>
</dbReference>
<dbReference type="PANTHER" id="PTHR36453">
    <property type="entry name" value="SECRETED PROTEIN-RELATED"/>
    <property type="match status" value="1"/>
</dbReference>
<feature type="domain" description="Carbohydrate-binding module family 96" evidence="9">
    <location>
        <begin position="799"/>
        <end position="955"/>
    </location>
</feature>
<dbReference type="Gene3D" id="2.60.120.260">
    <property type="entry name" value="Galactose-binding domain-like"/>
    <property type="match status" value="1"/>
</dbReference>
<comment type="caution">
    <text evidence="10">The sequence shown here is derived from an EMBL/GenBank/DDBJ whole genome shotgun (WGS) entry which is preliminary data.</text>
</comment>
<dbReference type="AlphaFoldDB" id="A0A329MMP0"/>
<sequence>MRNVADCQSSIVPAMTENRSNVIETRRQIEMSKRMFILTLMAIMMITAFTPHSNNSASAAPTTYYVSPTGSDSNDGMSLSTPFKTIQKAANVMVAGDLCYIRGGTYRETVIPVHSGTSGNTITFQNYNGEQVTVSGLDPVTGWSLDAGSVYKAVMNGTLGTRNQIFVDGVMMNLARWPNQTGTLTQPTLATVGSVDPGLPSTTIIDSHIPGGDDFWNGAQLWIPSGVAYWAYTSTVTDYDAATHKLTFNSLPVSGSYDPVAGNKYFLSGIKAALDTQKEWWYDSNAQLLYLWAPGGADPSTQTVEAKKRDYAFDLSGRSYLDITGIDIFGASINTDVDTSHVTIRDMKAEYISHDNAAGAGYPISIKGSDIEIRNSELAYSSSAILVVEGSDNRVINNYIHDGNYMATSNPMIYTKGNRLLVSHNTGTEAGRAVIGGGATDSRIQYNDFSFAGRLTKDLGVTYMANTDGQNTVLSYNKIHDNAAPSGVGIYFDQATQNYIIHHNVVWNTPGAGILLGTPSNYKLVYNNSVDGSAKNWTAVYGVDMYATHVMNNIFKLNGLLTSNPPAWMKNNLFSTSPGYVNPAPGGADYNLQSTSPAVNGGMEIAGITDGYGGAAPDQGAYEYGNTAWKAGHDFANPPNPTFTTVDTTYMNRVKNGGFENGDFTGWTKTFAQTAQVVYDPAWSRTDKKARLNNYGLQLGTGIDAVEQTVTGLSPNTSYTLSGWAKVEPGESVSIGVSGYDGAAATSRAVTDTGWTQVTMDFITGASGTSATIWCKKTGAGTGYVYCDDIGLIRKVPDLYAAADAYVQSGTFGNDNYGTSADLKVKATTDADTKRASFLQFDVSGISGTISSAKLKLYVSYRNTTGPVEIFPVADDTWTEGSITWNNKPTEGAGKLASASITAAGAWYTFDITSYVQSEHAGDKIVSLCLKDSTNANALIHLGSRESVNWPVLEIVQ</sequence>
<dbReference type="Pfam" id="PF13229">
    <property type="entry name" value="Beta_helix"/>
    <property type="match status" value="1"/>
</dbReference>
<dbReference type="PANTHER" id="PTHR36453:SF1">
    <property type="entry name" value="RIGHT HANDED BETA HELIX DOMAIN-CONTAINING PROTEIN"/>
    <property type="match status" value="1"/>
</dbReference>
<feature type="domain" description="CBM-cenC" evidence="6">
    <location>
        <begin position="653"/>
        <end position="770"/>
    </location>
</feature>
<gene>
    <name evidence="10" type="ORF">DQG23_10810</name>
</gene>
<proteinExistence type="predicted"/>
<feature type="domain" description="Pel9A-like right handed beta-helix region" evidence="8">
    <location>
        <begin position="59"/>
        <end position="110"/>
    </location>
</feature>
<evidence type="ECO:0000259" key="7">
    <source>
        <dbReference type="Pfam" id="PF13229"/>
    </source>
</evidence>
<dbReference type="SUPFAM" id="SSF51126">
    <property type="entry name" value="Pectin lyase-like"/>
    <property type="match status" value="1"/>
</dbReference>
<keyword evidence="5" id="KW-0472">Membrane</keyword>
<name>A0A329MMP0_9BACL</name>
<evidence type="ECO:0000256" key="4">
    <source>
        <dbReference type="ARBA" id="ARBA00022801"/>
    </source>
</evidence>
<dbReference type="GO" id="GO:0016798">
    <property type="term" value="F:hydrolase activity, acting on glycosyl bonds"/>
    <property type="evidence" value="ECO:0007669"/>
    <property type="project" value="InterPro"/>
</dbReference>
<keyword evidence="3" id="KW-0732">Signal</keyword>
<feature type="domain" description="Right handed beta helix" evidence="7">
    <location>
        <begin position="340"/>
        <end position="529"/>
    </location>
</feature>
<evidence type="ECO:0000256" key="5">
    <source>
        <dbReference type="SAM" id="Phobius"/>
    </source>
</evidence>
<dbReference type="InterPro" id="IPR008979">
    <property type="entry name" value="Galactose-bd-like_sf"/>
</dbReference>
<organism evidence="10 11">
    <name type="scientific">Paenibacillus contaminans</name>
    <dbReference type="NCBI Taxonomy" id="450362"/>
    <lineage>
        <taxon>Bacteria</taxon>
        <taxon>Bacillati</taxon>
        <taxon>Bacillota</taxon>
        <taxon>Bacilli</taxon>
        <taxon>Bacillales</taxon>
        <taxon>Paenibacillaceae</taxon>
        <taxon>Paenibacillus</taxon>
    </lineage>
</organism>
<evidence type="ECO:0000256" key="2">
    <source>
        <dbReference type="ARBA" id="ARBA00022525"/>
    </source>
</evidence>
<evidence type="ECO:0000256" key="1">
    <source>
        <dbReference type="ARBA" id="ARBA00004613"/>
    </source>
</evidence>
<dbReference type="InterPro" id="IPR012334">
    <property type="entry name" value="Pectin_lyas_fold"/>
</dbReference>
<evidence type="ECO:0000256" key="3">
    <source>
        <dbReference type="ARBA" id="ARBA00022729"/>
    </source>
</evidence>
<keyword evidence="2" id="KW-0964">Secreted</keyword>
<keyword evidence="11" id="KW-1185">Reference proteome</keyword>
<keyword evidence="5" id="KW-1133">Transmembrane helix</keyword>
<evidence type="ECO:0000259" key="6">
    <source>
        <dbReference type="Pfam" id="PF02018"/>
    </source>
</evidence>
<protein>
    <submittedName>
        <fullName evidence="10">Carbohydrate-binding cenc domain protein</fullName>
    </submittedName>
</protein>
<dbReference type="SUPFAM" id="SSF49785">
    <property type="entry name" value="Galactose-binding domain-like"/>
    <property type="match status" value="1"/>
</dbReference>
<reference evidence="10 11" key="1">
    <citation type="journal article" date="2009" name="Int. J. Syst. Evol. Microbiol.">
        <title>Paenibacillus contaminans sp. nov., isolated from a contaminated laboratory plate.</title>
        <authorList>
            <person name="Chou J.H."/>
            <person name="Lee J.H."/>
            <person name="Lin M.C."/>
            <person name="Chang P.S."/>
            <person name="Arun A.B."/>
            <person name="Young C.C."/>
            <person name="Chen W.M."/>
        </authorList>
    </citation>
    <scope>NUCLEOTIDE SEQUENCE [LARGE SCALE GENOMIC DNA]</scope>
    <source>
        <strain evidence="10 11">CKOBP-6</strain>
    </source>
</reference>
<dbReference type="Pfam" id="PF02018">
    <property type="entry name" value="CBM_4_9"/>
    <property type="match status" value="1"/>
</dbReference>
<dbReference type="InterPro" id="IPR053868">
    <property type="entry name" value="Pel9A-like_beta_helix"/>
</dbReference>
<evidence type="ECO:0000259" key="9">
    <source>
        <dbReference type="Pfam" id="PF24517"/>
    </source>
</evidence>
<dbReference type="SMART" id="SM00710">
    <property type="entry name" value="PbH1"/>
    <property type="match status" value="4"/>
</dbReference>
<keyword evidence="5" id="KW-0812">Transmembrane</keyword>
<comment type="subcellular location">
    <subcellularLocation>
        <location evidence="1">Secreted</location>
    </subcellularLocation>
</comment>
<dbReference type="InterPro" id="IPR039448">
    <property type="entry name" value="Beta_helix"/>
</dbReference>
<dbReference type="InterPro" id="IPR011050">
    <property type="entry name" value="Pectin_lyase_fold/virulence"/>
</dbReference>
<dbReference type="EMBL" id="QMFB01000005">
    <property type="protein sequence ID" value="RAV21149.1"/>
    <property type="molecule type" value="Genomic_DNA"/>
</dbReference>
<keyword evidence="4" id="KW-0378">Hydrolase</keyword>